<evidence type="ECO:0000313" key="5">
    <source>
        <dbReference type="WBParaSite" id="TREG1_101940.1"/>
    </source>
</evidence>
<name>A0AA85IKC2_TRIRE</name>
<feature type="compositionally biased region" description="Polar residues" evidence="3">
    <location>
        <begin position="1066"/>
        <end position="1088"/>
    </location>
</feature>
<feature type="region of interest" description="Disordered" evidence="3">
    <location>
        <begin position="926"/>
        <end position="946"/>
    </location>
</feature>
<feature type="compositionally biased region" description="Basic residues" evidence="3">
    <location>
        <begin position="875"/>
        <end position="886"/>
    </location>
</feature>
<dbReference type="PANTHER" id="PTHR32083">
    <property type="entry name" value="CILIA AND FLAGELLA-ASSOCIATED PROTEIN 58-RELATED"/>
    <property type="match status" value="1"/>
</dbReference>
<feature type="region of interest" description="Disordered" evidence="3">
    <location>
        <begin position="875"/>
        <end position="905"/>
    </location>
</feature>
<dbReference type="Proteomes" id="UP000050795">
    <property type="component" value="Unassembled WGS sequence"/>
</dbReference>
<feature type="compositionally biased region" description="Polar residues" evidence="3">
    <location>
        <begin position="926"/>
        <end position="944"/>
    </location>
</feature>
<evidence type="ECO:0000256" key="3">
    <source>
        <dbReference type="SAM" id="MobiDB-lite"/>
    </source>
</evidence>
<evidence type="ECO:0008006" key="6">
    <source>
        <dbReference type="Google" id="ProtNLM"/>
    </source>
</evidence>
<feature type="coiled-coil region" evidence="2">
    <location>
        <begin position="330"/>
        <end position="364"/>
    </location>
</feature>
<accession>A0AA85IKC2</accession>
<keyword evidence="4" id="KW-1185">Reference proteome</keyword>
<organism evidence="4 5">
    <name type="scientific">Trichobilharzia regenti</name>
    <name type="common">Nasal bird schistosome</name>
    <dbReference type="NCBI Taxonomy" id="157069"/>
    <lineage>
        <taxon>Eukaryota</taxon>
        <taxon>Metazoa</taxon>
        <taxon>Spiralia</taxon>
        <taxon>Lophotrochozoa</taxon>
        <taxon>Platyhelminthes</taxon>
        <taxon>Trematoda</taxon>
        <taxon>Digenea</taxon>
        <taxon>Strigeidida</taxon>
        <taxon>Schistosomatoidea</taxon>
        <taxon>Schistosomatidae</taxon>
        <taxon>Trichobilharzia</taxon>
    </lineage>
</organism>
<feature type="region of interest" description="Disordered" evidence="3">
    <location>
        <begin position="1059"/>
        <end position="1099"/>
    </location>
</feature>
<evidence type="ECO:0000256" key="2">
    <source>
        <dbReference type="SAM" id="Coils"/>
    </source>
</evidence>
<proteinExistence type="predicted"/>
<feature type="coiled-coil region" evidence="2">
    <location>
        <begin position="270"/>
        <end position="301"/>
    </location>
</feature>
<feature type="compositionally biased region" description="Acidic residues" evidence="3">
    <location>
        <begin position="1089"/>
        <end position="1099"/>
    </location>
</feature>
<dbReference type="PANTHER" id="PTHR32083:SF34">
    <property type="entry name" value="COILED-COIL DOMAIN-CONTAINING PROTEIN 146"/>
    <property type="match status" value="1"/>
</dbReference>
<evidence type="ECO:0000313" key="4">
    <source>
        <dbReference type="Proteomes" id="UP000050795"/>
    </source>
</evidence>
<keyword evidence="1 2" id="KW-0175">Coiled coil</keyword>
<reference evidence="4" key="1">
    <citation type="submission" date="2022-06" db="EMBL/GenBank/DDBJ databases">
        <authorList>
            <person name="Berger JAMES D."/>
            <person name="Berger JAMES D."/>
        </authorList>
    </citation>
    <scope>NUCLEOTIDE SEQUENCE [LARGE SCALE GENOMIC DNA]</scope>
</reference>
<evidence type="ECO:0000256" key="1">
    <source>
        <dbReference type="ARBA" id="ARBA00023054"/>
    </source>
</evidence>
<dbReference type="AlphaFoldDB" id="A0AA85IKC2"/>
<sequence length="1099" mass="127900">MSSPSDTNDHLIAQPPKEYEALHVESQTEVASSAAYQSIDEQFHLGKLTSTEVAMLKARYVKLYEALKKTRDNEFNLIQLTKRFISEIESQHSELAKADLFPDNALTEPSQLRAQILSHYNTAMETDERVEMLLYEAGLLREERKLLSRDYSRLPTSELENLGDDMSIFQEMERRVKLLQGQCQELWLEIDVLKMEGKRTRELYRQTSETEQDLINEHTEALSRLSDVKAEWVVATDLPGQYSKETEKARKYKSNAEKDLQLRREEHISLQNTRADYEELLRKAEMTRERLREDLSIIRQTILDKKQSLEDSNKLYDNWFEMEMMNRTEKARLLQRALLAEQNKKDLIEDINKVTKERDNINKLLRNLITAIEVVKESLKVVQQIHNRTRARFVVSPKYDGELMEKKRRLQIAIQMGQQELQEEYQRAENEQAKTSQCVMLNERRLMVLEHARAENWELLRLISNLTDGLTKAVREHTCVRKKSDRLSEELWTKNMEITEQTRKLEELGSRLTEISKCYAKAKLERNKFVGLLQTSIKLALDTRERLKLHTNEAEILMFNLQKRDAQLTKERKLFATVIVQRDHKRHHVCKLAEMNAKQLQKREQLQMSIQQINTIYSQTEAETLSIRKAKERNARLRNEKAIQLIERNQEVYILQERLSAQAAAGNAAELSLRGLEEEIGFLKLYRTQLSNYIQVINKNGPKIDAMKTELRGLIHELIASRVKLNELVRQAEDPDSEGRLRILGGKDPSQLQLWMSLGQLERRMAAKEEDMAEKNLTYEAVCRLVDSLQVKANAGKDDTLTLAIEINKVKSSLKNNRNKMKTLYAELIITAGERNRMRRYIEKLEHHLDICEIYRSNGDEYSANIEHLLLKHSHSDRTKKKRKLNKPLGPTEIKPMRPPGTMPNRYNSISTVGLRTQSIYTNNNTTKTESLNKNQSADQNQKTNESRLVKLPSLWPGKKNSVVKRMNQTEDRNVHCPEITNLPLENIISIRVVTPYTISYKQKPQQQQPELSILCIRKQKVEKSNNKNEIDDSKASSSNDEISFASFNSEFQKLTWRDNDFDTTYDPSKMSSDYNNDVSQCEITTDQDGSDGDDEREA</sequence>
<dbReference type="WBParaSite" id="TREG1_101940.1">
    <property type="protein sequence ID" value="TREG1_101940.1"/>
    <property type="gene ID" value="TREG1_101940"/>
</dbReference>
<reference evidence="5" key="2">
    <citation type="submission" date="2023-11" db="UniProtKB">
        <authorList>
            <consortium name="WormBaseParasite"/>
        </authorList>
    </citation>
    <scope>IDENTIFICATION</scope>
</reference>
<protein>
    <recommendedName>
        <fullName evidence="6">Coiled-coil domain-containing protein 39</fullName>
    </recommendedName>
</protein>
<dbReference type="GO" id="GO:0005856">
    <property type="term" value="C:cytoskeleton"/>
    <property type="evidence" value="ECO:0007669"/>
    <property type="project" value="TreeGrafter"/>
</dbReference>
<feature type="coiled-coil region" evidence="2">
    <location>
        <begin position="620"/>
        <end position="647"/>
    </location>
</feature>